<evidence type="ECO:0000313" key="1">
    <source>
        <dbReference type="EMBL" id="KFD61203.1"/>
    </source>
</evidence>
<reference evidence="1" key="1">
    <citation type="journal article" date="2014" name="Nat. Genet.">
        <title>Genome and transcriptome of the porcine whipworm Trichuris suis.</title>
        <authorList>
            <person name="Jex A.R."/>
            <person name="Nejsum P."/>
            <person name="Schwarz E.M."/>
            <person name="Hu L."/>
            <person name="Young N.D."/>
            <person name="Hall R.S."/>
            <person name="Korhonen P.K."/>
            <person name="Liao S."/>
            <person name="Thamsborg S."/>
            <person name="Xia J."/>
            <person name="Xu P."/>
            <person name="Wang S."/>
            <person name="Scheerlinck J.P."/>
            <person name="Hofmann A."/>
            <person name="Sternberg P.W."/>
            <person name="Wang J."/>
            <person name="Gasser R.B."/>
        </authorList>
    </citation>
    <scope>NUCLEOTIDE SEQUENCE [LARGE SCALE GENOMIC DNA]</scope>
    <source>
        <strain evidence="1">DCEP-RM93F</strain>
    </source>
</reference>
<dbReference type="AlphaFoldDB" id="A0A085MVF7"/>
<proteinExistence type="predicted"/>
<dbReference type="Proteomes" id="UP000030758">
    <property type="component" value="Unassembled WGS sequence"/>
</dbReference>
<name>A0A085MVF7_9BILA</name>
<gene>
    <name evidence="1" type="ORF">M514_26636</name>
</gene>
<evidence type="ECO:0008006" key="2">
    <source>
        <dbReference type="Google" id="ProtNLM"/>
    </source>
</evidence>
<dbReference type="EMBL" id="KL367632">
    <property type="protein sequence ID" value="KFD61203.1"/>
    <property type="molecule type" value="Genomic_DNA"/>
</dbReference>
<sequence>MVRPFLKAVQLGVEKCPDTLMDIILEKKYEPEKIFNIDETGLLWKKMSSRTYLMNDVVTPPGVLEEQEQKPAAGVLDTPPKKLDNESFAFVVVPPVVLLLDNAGGHHADVHSEGVQTQLLPPNTTPRVTGFYCRRDECGRLTGRKHNGLPLSSEKDSNHNILPSDVLKFCGVHE</sequence>
<organism evidence="1">
    <name type="scientific">Trichuris suis</name>
    <name type="common">pig whipworm</name>
    <dbReference type="NCBI Taxonomy" id="68888"/>
    <lineage>
        <taxon>Eukaryota</taxon>
        <taxon>Metazoa</taxon>
        <taxon>Ecdysozoa</taxon>
        <taxon>Nematoda</taxon>
        <taxon>Enoplea</taxon>
        <taxon>Dorylaimia</taxon>
        <taxon>Trichinellida</taxon>
        <taxon>Trichuridae</taxon>
        <taxon>Trichuris</taxon>
    </lineage>
</organism>
<accession>A0A085MVF7</accession>
<protein>
    <recommendedName>
        <fullName evidence="2">DDE-1 domain-containing protein</fullName>
    </recommendedName>
</protein>